<dbReference type="InterPro" id="IPR002545">
    <property type="entry name" value="CheW-lke_dom"/>
</dbReference>
<evidence type="ECO:0000259" key="1">
    <source>
        <dbReference type="PROSITE" id="PS50851"/>
    </source>
</evidence>
<gene>
    <name evidence="2" type="ordered locus">A2cp1_2771</name>
</gene>
<dbReference type="InterPro" id="IPR036061">
    <property type="entry name" value="CheW-like_dom_sf"/>
</dbReference>
<dbReference type="AlphaFoldDB" id="B8JE43"/>
<dbReference type="PROSITE" id="PS50851">
    <property type="entry name" value="CHEW"/>
    <property type="match status" value="1"/>
</dbReference>
<feature type="domain" description="CheW-like" evidence="1">
    <location>
        <begin position="63"/>
        <end position="207"/>
    </location>
</feature>
<keyword evidence="3" id="KW-1185">Reference proteome</keyword>
<dbReference type="PANTHER" id="PTHR22617:SF23">
    <property type="entry name" value="CHEMOTAXIS PROTEIN CHEW"/>
    <property type="match status" value="1"/>
</dbReference>
<dbReference type="InterPro" id="IPR039315">
    <property type="entry name" value="CheW"/>
</dbReference>
<reference evidence="2" key="1">
    <citation type="submission" date="2009-01" db="EMBL/GenBank/DDBJ databases">
        <title>Complete sequence of Anaeromyxobacter dehalogenans 2CP-1.</title>
        <authorList>
            <consortium name="US DOE Joint Genome Institute"/>
            <person name="Lucas S."/>
            <person name="Copeland A."/>
            <person name="Lapidus A."/>
            <person name="Glavina del Rio T."/>
            <person name="Dalin E."/>
            <person name="Tice H."/>
            <person name="Bruce D."/>
            <person name="Goodwin L."/>
            <person name="Pitluck S."/>
            <person name="Saunders E."/>
            <person name="Brettin T."/>
            <person name="Detter J.C."/>
            <person name="Han C."/>
            <person name="Larimer F."/>
            <person name="Land M."/>
            <person name="Hauser L."/>
            <person name="Kyrpides N."/>
            <person name="Ovchinnikova G."/>
            <person name="Beliaev A.S."/>
            <person name="Richardson P."/>
        </authorList>
    </citation>
    <scope>NUCLEOTIDE SEQUENCE</scope>
    <source>
        <strain evidence="2">2CP-1</strain>
    </source>
</reference>
<dbReference type="GO" id="GO:0006935">
    <property type="term" value="P:chemotaxis"/>
    <property type="evidence" value="ECO:0007669"/>
    <property type="project" value="InterPro"/>
</dbReference>
<dbReference type="SMART" id="SM00260">
    <property type="entry name" value="CheW"/>
    <property type="match status" value="1"/>
</dbReference>
<dbReference type="Pfam" id="PF01584">
    <property type="entry name" value="CheW"/>
    <property type="match status" value="1"/>
</dbReference>
<dbReference type="RefSeq" id="WP_012633868.1">
    <property type="nucleotide sequence ID" value="NC_011891.1"/>
</dbReference>
<dbReference type="GO" id="GO:0007165">
    <property type="term" value="P:signal transduction"/>
    <property type="evidence" value="ECO:0007669"/>
    <property type="project" value="InterPro"/>
</dbReference>
<evidence type="ECO:0000313" key="3">
    <source>
        <dbReference type="Proteomes" id="UP000007089"/>
    </source>
</evidence>
<proteinExistence type="predicted"/>
<dbReference type="HOGENOM" id="CLU_048995_4_0_7"/>
<dbReference type="Gene3D" id="2.30.30.40">
    <property type="entry name" value="SH3 Domains"/>
    <property type="match status" value="1"/>
</dbReference>
<protein>
    <submittedName>
        <fullName evidence="2">CheW protein</fullName>
    </submittedName>
</protein>
<dbReference type="Proteomes" id="UP000007089">
    <property type="component" value="Chromosome"/>
</dbReference>
<evidence type="ECO:0000313" key="2">
    <source>
        <dbReference type="EMBL" id="ACL66108.1"/>
    </source>
</evidence>
<sequence length="212" mass="22198">MTEGERRRAGAPIDWKALEDRLARAASALGAGARPSGDAARAALQARARALAAPPPAPRPAGARPVLAFRLGGERYALETEVVREVARPPRLARLPGAPAFVAGLANLRGELVDVIDVREYLGAPPVPADERTRLVVLGAERAELALLADEVDGLDELVPADLLPAPAAPRRARPEYVRGVTAAGLALLDGPALLRDPRLVVDAPSLPTEVT</sequence>
<name>B8JE43_ANAD2</name>
<dbReference type="GO" id="GO:0005829">
    <property type="term" value="C:cytosol"/>
    <property type="evidence" value="ECO:0007669"/>
    <property type="project" value="TreeGrafter"/>
</dbReference>
<dbReference type="EMBL" id="CP001359">
    <property type="protein sequence ID" value="ACL66108.1"/>
    <property type="molecule type" value="Genomic_DNA"/>
</dbReference>
<dbReference type="KEGG" id="acp:A2cp1_2771"/>
<organism evidence="2 3">
    <name type="scientific">Anaeromyxobacter dehalogenans (strain ATCC BAA-258 / DSM 21875 / 2CP-1)</name>
    <dbReference type="NCBI Taxonomy" id="455488"/>
    <lineage>
        <taxon>Bacteria</taxon>
        <taxon>Pseudomonadati</taxon>
        <taxon>Myxococcota</taxon>
        <taxon>Myxococcia</taxon>
        <taxon>Myxococcales</taxon>
        <taxon>Cystobacterineae</taxon>
        <taxon>Anaeromyxobacteraceae</taxon>
        <taxon>Anaeromyxobacter</taxon>
    </lineage>
</organism>
<dbReference type="Gene3D" id="2.40.50.180">
    <property type="entry name" value="CheA-289, Domain 4"/>
    <property type="match status" value="1"/>
</dbReference>
<dbReference type="SUPFAM" id="SSF50341">
    <property type="entry name" value="CheW-like"/>
    <property type="match status" value="1"/>
</dbReference>
<dbReference type="PANTHER" id="PTHR22617">
    <property type="entry name" value="CHEMOTAXIS SENSOR HISTIDINE KINASE-RELATED"/>
    <property type="match status" value="1"/>
</dbReference>
<accession>B8JE43</accession>